<dbReference type="EMBL" id="WJQU01000001">
    <property type="protein sequence ID" value="KAJ6649123.1"/>
    <property type="molecule type" value="Genomic_DNA"/>
</dbReference>
<keyword evidence="3" id="KW-1185">Reference proteome</keyword>
<dbReference type="AlphaFoldDB" id="A0A9Q0NF91"/>
<dbReference type="Proteomes" id="UP001151699">
    <property type="component" value="Chromosome A"/>
</dbReference>
<feature type="signal peptide" evidence="1">
    <location>
        <begin position="1"/>
        <end position="27"/>
    </location>
</feature>
<evidence type="ECO:0000313" key="2">
    <source>
        <dbReference type="EMBL" id="KAJ6649123.1"/>
    </source>
</evidence>
<sequence length="346" mass="38759">MNTCLLIITLSLLIKANFLLKFDGIHGKCTEASDIRKIFFREKKECICKDWHKGVEQIHEGWSKVFKKYHGLTYTMGDTVMKSFRIYTDKLTSWTTCNSTILSSRSISILQAMTLLSASGKSASYLVKENEEAMDSLVEAYTKIVSELSDYVGALTTPINNAITEMANLMVTITKQFRNRFVKRKGSVDAPINFEAMIQSTQVLANTIGLMTETILDDCGCLTIPNETYDAVAILIFILNDCCIYVQSLFVSMTDVLYPDSSAISESLHKFLLSLDAFIQGVADVIDSMTNDLNKSVRILMVRVVDLLLPLNEANDNLMGPLAGAKITVGQIRRNLFPRQHWTENV</sequence>
<name>A0A9Q0NF91_9DIPT</name>
<protein>
    <submittedName>
        <fullName evidence="2">Uncharacterized protein</fullName>
    </submittedName>
</protein>
<feature type="chain" id="PRO_5040112593" evidence="1">
    <location>
        <begin position="28"/>
        <end position="346"/>
    </location>
</feature>
<keyword evidence="1" id="KW-0732">Signal</keyword>
<comment type="caution">
    <text evidence="2">The sequence shown here is derived from an EMBL/GenBank/DDBJ whole genome shotgun (WGS) entry which is preliminary data.</text>
</comment>
<proteinExistence type="predicted"/>
<evidence type="ECO:0000313" key="3">
    <source>
        <dbReference type="Proteomes" id="UP001151699"/>
    </source>
</evidence>
<evidence type="ECO:0000256" key="1">
    <source>
        <dbReference type="SAM" id="SignalP"/>
    </source>
</evidence>
<accession>A0A9Q0NF91</accession>
<gene>
    <name evidence="2" type="ORF">Bhyg_04356</name>
</gene>
<reference evidence="2" key="1">
    <citation type="submission" date="2022-07" db="EMBL/GenBank/DDBJ databases">
        <authorList>
            <person name="Trinca V."/>
            <person name="Uliana J.V.C."/>
            <person name="Torres T.T."/>
            <person name="Ward R.J."/>
            <person name="Monesi N."/>
        </authorList>
    </citation>
    <scope>NUCLEOTIDE SEQUENCE</scope>
    <source>
        <strain evidence="2">HSMRA1968</strain>
        <tissue evidence="2">Whole embryos</tissue>
    </source>
</reference>
<organism evidence="2 3">
    <name type="scientific">Pseudolycoriella hygida</name>
    <dbReference type="NCBI Taxonomy" id="35572"/>
    <lineage>
        <taxon>Eukaryota</taxon>
        <taxon>Metazoa</taxon>
        <taxon>Ecdysozoa</taxon>
        <taxon>Arthropoda</taxon>
        <taxon>Hexapoda</taxon>
        <taxon>Insecta</taxon>
        <taxon>Pterygota</taxon>
        <taxon>Neoptera</taxon>
        <taxon>Endopterygota</taxon>
        <taxon>Diptera</taxon>
        <taxon>Nematocera</taxon>
        <taxon>Sciaroidea</taxon>
        <taxon>Sciaridae</taxon>
        <taxon>Pseudolycoriella</taxon>
    </lineage>
</organism>